<feature type="transmembrane region" description="Helical" evidence="1">
    <location>
        <begin position="29"/>
        <end position="47"/>
    </location>
</feature>
<dbReference type="RefSeq" id="WP_140008109.1">
    <property type="nucleotide sequence ID" value="NZ_JBHMDG010000008.1"/>
</dbReference>
<name>A0ABV5K7J9_9ACTN</name>
<feature type="transmembrane region" description="Helical" evidence="1">
    <location>
        <begin position="95"/>
        <end position="118"/>
    </location>
</feature>
<evidence type="ECO:0008006" key="4">
    <source>
        <dbReference type="Google" id="ProtNLM"/>
    </source>
</evidence>
<evidence type="ECO:0000313" key="2">
    <source>
        <dbReference type="EMBL" id="MFB9312723.1"/>
    </source>
</evidence>
<protein>
    <recommendedName>
        <fullName evidence="4">DoxX family protein</fullName>
    </recommendedName>
</protein>
<organism evidence="2 3">
    <name type="scientific">Nocardioides plantarum</name>
    <dbReference type="NCBI Taxonomy" id="29299"/>
    <lineage>
        <taxon>Bacteria</taxon>
        <taxon>Bacillati</taxon>
        <taxon>Actinomycetota</taxon>
        <taxon>Actinomycetes</taxon>
        <taxon>Propionibacteriales</taxon>
        <taxon>Nocardioidaceae</taxon>
        <taxon>Nocardioides</taxon>
    </lineage>
</organism>
<keyword evidence="1" id="KW-0812">Transmembrane</keyword>
<reference evidence="2 3" key="1">
    <citation type="submission" date="2024-09" db="EMBL/GenBank/DDBJ databases">
        <authorList>
            <person name="Sun Q."/>
            <person name="Mori K."/>
        </authorList>
    </citation>
    <scope>NUCLEOTIDE SEQUENCE [LARGE SCALE GENOMIC DNA]</scope>
    <source>
        <strain evidence="2 3">JCM 9626</strain>
    </source>
</reference>
<evidence type="ECO:0000256" key="1">
    <source>
        <dbReference type="SAM" id="Phobius"/>
    </source>
</evidence>
<proteinExistence type="predicted"/>
<keyword evidence="3" id="KW-1185">Reference proteome</keyword>
<gene>
    <name evidence="2" type="ORF">ACFFRI_06665</name>
</gene>
<comment type="caution">
    <text evidence="2">The sequence shown here is derived from an EMBL/GenBank/DDBJ whole genome shotgun (WGS) entry which is preliminary data.</text>
</comment>
<sequence length="185" mass="19646">MTITSSAPTSTSAPATWETEIVRSGPARMTLALLRIVLGWYFLWAFVDKLFGFGYLTPSGSGMIDGGTPAQGFMTHAEGPFADFFSSISGRWADYGFMFGLLAIGVALITGCGLKITAIAATTLLGLMYLAEFPVGADAGTYTNPLTDDHWVDALAIIALALTKAGDTFGLGRWWGGKVGDSWLR</sequence>
<keyword evidence="1" id="KW-1133">Transmembrane helix</keyword>
<evidence type="ECO:0000313" key="3">
    <source>
        <dbReference type="Proteomes" id="UP001589750"/>
    </source>
</evidence>
<accession>A0ABV5K7J9</accession>
<dbReference type="EMBL" id="JBHMDG010000008">
    <property type="protein sequence ID" value="MFB9312723.1"/>
    <property type="molecule type" value="Genomic_DNA"/>
</dbReference>
<keyword evidence="1" id="KW-0472">Membrane</keyword>
<dbReference type="Proteomes" id="UP001589750">
    <property type="component" value="Unassembled WGS sequence"/>
</dbReference>